<sequence length="335" mass="37910">MLGLAVLFDDLKQLDIPSTPMQEVIGEVMATKTVEEGIHEERLSEQVNLFEKFKTSMVLSGRPEPLGVGELLFDETKVQSKIQIRCTDGVAIGYAMSENEWSCLHDVYESFSCPSEGGSGRKASYVLQTYWRDMTSGFEFAGPYFLREVPLDGKFLHDILFKVISSLEKYLFHVVLLVGDGASCNLALFKRLCGYANEQLPVENSGDEPYSFKARFINPFSTRPHDMSCSPVQEKEGKRLLKKEQRYMIAALEEHASISQLPPVETAVVQETARYLQACHLVFEKGILSHVFARSNESAASKNIQLGWRYFVDWADEHHNSEYVENSKEHVQQSS</sequence>
<keyword evidence="2" id="KW-1185">Reference proteome</keyword>
<proteinExistence type="predicted"/>
<dbReference type="AlphaFoldDB" id="A0A9W9Y731"/>
<name>A0A9W9Y731_9CNID</name>
<organism evidence="1 2">
    <name type="scientific">Desmophyllum pertusum</name>
    <dbReference type="NCBI Taxonomy" id="174260"/>
    <lineage>
        <taxon>Eukaryota</taxon>
        <taxon>Metazoa</taxon>
        <taxon>Cnidaria</taxon>
        <taxon>Anthozoa</taxon>
        <taxon>Hexacorallia</taxon>
        <taxon>Scleractinia</taxon>
        <taxon>Caryophylliina</taxon>
        <taxon>Caryophylliidae</taxon>
        <taxon>Desmophyllum</taxon>
    </lineage>
</organism>
<accession>A0A9W9Y731</accession>
<reference evidence="1" key="1">
    <citation type="submission" date="2023-01" db="EMBL/GenBank/DDBJ databases">
        <title>Genome assembly of the deep-sea coral Lophelia pertusa.</title>
        <authorList>
            <person name="Herrera S."/>
            <person name="Cordes E."/>
        </authorList>
    </citation>
    <scope>NUCLEOTIDE SEQUENCE</scope>
    <source>
        <strain evidence="1">USNM1676648</strain>
        <tissue evidence="1">Polyp</tissue>
    </source>
</reference>
<gene>
    <name evidence="1" type="ORF">OS493_038007</name>
</gene>
<evidence type="ECO:0000313" key="1">
    <source>
        <dbReference type="EMBL" id="KAJ7318272.1"/>
    </source>
</evidence>
<dbReference type="EMBL" id="MU827859">
    <property type="protein sequence ID" value="KAJ7318272.1"/>
    <property type="molecule type" value="Genomic_DNA"/>
</dbReference>
<evidence type="ECO:0000313" key="2">
    <source>
        <dbReference type="Proteomes" id="UP001163046"/>
    </source>
</evidence>
<dbReference type="Proteomes" id="UP001163046">
    <property type="component" value="Unassembled WGS sequence"/>
</dbReference>
<comment type="caution">
    <text evidence="1">The sequence shown here is derived from an EMBL/GenBank/DDBJ whole genome shotgun (WGS) entry which is preliminary data.</text>
</comment>
<protein>
    <submittedName>
        <fullName evidence="1">Uncharacterized protein</fullName>
    </submittedName>
</protein>